<evidence type="ECO:0000313" key="1">
    <source>
        <dbReference type="EMBL" id="QIZ76774.1"/>
    </source>
</evidence>
<dbReference type="SUPFAM" id="SSF53850">
    <property type="entry name" value="Periplasmic binding protein-like II"/>
    <property type="match status" value="1"/>
</dbReference>
<dbReference type="AlphaFoldDB" id="A0A6H1UCK7"/>
<name>A0A6H1UCK7_9GAMM</name>
<accession>A0A6H1UCK7</accession>
<dbReference type="RefSeq" id="WP_168660035.1">
    <property type="nucleotide sequence ID" value="NZ_CP051180.1"/>
</dbReference>
<gene>
    <name evidence="1" type="ORF">HER31_07740</name>
</gene>
<dbReference type="Gene3D" id="3.40.190.10">
    <property type="entry name" value="Periplasmic binding protein-like II"/>
    <property type="match status" value="2"/>
</dbReference>
<proteinExistence type="predicted"/>
<dbReference type="PANTHER" id="PTHR35841:SF1">
    <property type="entry name" value="PHOSPHONATES-BINDING PERIPLASMIC PROTEIN"/>
    <property type="match status" value="1"/>
</dbReference>
<organism evidence="1 2">
    <name type="scientific">Ferrimonas lipolytica</name>
    <dbReference type="NCBI Taxonomy" id="2724191"/>
    <lineage>
        <taxon>Bacteria</taxon>
        <taxon>Pseudomonadati</taxon>
        <taxon>Pseudomonadota</taxon>
        <taxon>Gammaproteobacteria</taxon>
        <taxon>Alteromonadales</taxon>
        <taxon>Ferrimonadaceae</taxon>
        <taxon>Ferrimonas</taxon>
    </lineage>
</organism>
<protein>
    <submittedName>
        <fullName evidence="1">PhnD/SsuA/transferrin family substrate-binding protein</fullName>
    </submittedName>
</protein>
<dbReference type="Proteomes" id="UP000501602">
    <property type="component" value="Chromosome"/>
</dbReference>
<keyword evidence="2" id="KW-1185">Reference proteome</keyword>
<dbReference type="EMBL" id="CP051180">
    <property type="protein sequence ID" value="QIZ76774.1"/>
    <property type="molecule type" value="Genomic_DNA"/>
</dbReference>
<dbReference type="KEGG" id="fes:HER31_07740"/>
<evidence type="ECO:0000313" key="2">
    <source>
        <dbReference type="Proteomes" id="UP000501602"/>
    </source>
</evidence>
<reference evidence="1 2" key="1">
    <citation type="submission" date="2020-04" db="EMBL/GenBank/DDBJ databases">
        <title>Ferrimonas sp. S7 isolated from sea water.</title>
        <authorList>
            <person name="Bae S.S."/>
            <person name="Baek K."/>
        </authorList>
    </citation>
    <scope>NUCLEOTIDE SEQUENCE [LARGE SCALE GENOMIC DNA]</scope>
    <source>
        <strain evidence="1 2">S7</strain>
    </source>
</reference>
<sequence>MLTTSWSLAAQGLSFAVMKDDAKGLTKQQLVGVAAYLSTELGVVVSHQPVNSNQQLISMMAAGKIDLAWVNGAISYSIRKTVPDANAVAQGYLDQYYQSTLIARRDTGLTPKKRFNGQTFNGRTIALGPEHDTSSNWLPRYWAKLFEIEISGDFAMEVLHAESKTQAVEWVQQGKSELAWTSHQFYSQAVRSGVIDPSIVRVLWTSPTYPNHHWLLHPAAKQFEQPLQTALFNLSQQPLLEDVEPSGFVAAEDDMLEQIDRYMATMEQLNNGQ</sequence>
<dbReference type="Pfam" id="PF12974">
    <property type="entry name" value="Phosphonate-bd"/>
    <property type="match status" value="1"/>
</dbReference>
<dbReference type="PANTHER" id="PTHR35841">
    <property type="entry name" value="PHOSPHONATES-BINDING PERIPLASMIC PROTEIN"/>
    <property type="match status" value="1"/>
</dbReference>